<accession>A0A401QJ69</accession>
<evidence type="ECO:0000313" key="3">
    <source>
        <dbReference type="Proteomes" id="UP000288216"/>
    </source>
</evidence>
<dbReference type="Proteomes" id="UP000288216">
    <property type="component" value="Unassembled WGS sequence"/>
</dbReference>
<proteinExistence type="predicted"/>
<keyword evidence="1" id="KW-0472">Membrane</keyword>
<reference evidence="2 3" key="1">
    <citation type="journal article" date="2018" name="Nat. Ecol. Evol.">
        <title>Shark genomes provide insights into elasmobranch evolution and the origin of vertebrates.</title>
        <authorList>
            <person name="Hara Y"/>
            <person name="Yamaguchi K"/>
            <person name="Onimaru K"/>
            <person name="Kadota M"/>
            <person name="Koyanagi M"/>
            <person name="Keeley SD"/>
            <person name="Tatsumi K"/>
            <person name="Tanaka K"/>
            <person name="Motone F"/>
            <person name="Kageyama Y"/>
            <person name="Nozu R"/>
            <person name="Adachi N"/>
            <person name="Nishimura O"/>
            <person name="Nakagawa R"/>
            <person name="Tanegashima C"/>
            <person name="Kiyatake I"/>
            <person name="Matsumoto R"/>
            <person name="Murakumo K"/>
            <person name="Nishida K"/>
            <person name="Terakita A"/>
            <person name="Kuratani S"/>
            <person name="Sato K"/>
            <person name="Hyodo S Kuraku.S."/>
        </authorList>
    </citation>
    <scope>NUCLEOTIDE SEQUENCE [LARGE SCALE GENOMIC DNA]</scope>
</reference>
<dbReference type="AlphaFoldDB" id="A0A401QJ69"/>
<evidence type="ECO:0000256" key="1">
    <source>
        <dbReference type="SAM" id="Phobius"/>
    </source>
</evidence>
<name>A0A401QJ69_SCYTO</name>
<keyword evidence="1" id="KW-0812">Transmembrane</keyword>
<sequence>MVSVVARGVPALAADELLVLVAVQAAVLAVLAAQLHVLAAAQRVQDAGQRPVPQQVVGGADLAAHRADVAPLLAPELQQAAAAEGVLAAGQHRVLEIVQAHRAGQVRLQVAAGGGGEGG</sequence>
<dbReference type="EMBL" id="BFAA01150835">
    <property type="protein sequence ID" value="GCB85422.1"/>
    <property type="molecule type" value="Genomic_DNA"/>
</dbReference>
<feature type="transmembrane region" description="Helical" evidence="1">
    <location>
        <begin position="17"/>
        <end position="41"/>
    </location>
</feature>
<evidence type="ECO:0000313" key="2">
    <source>
        <dbReference type="EMBL" id="GCB85422.1"/>
    </source>
</evidence>
<protein>
    <submittedName>
        <fullName evidence="2">Uncharacterized protein</fullName>
    </submittedName>
</protein>
<keyword evidence="1" id="KW-1133">Transmembrane helix</keyword>
<organism evidence="2 3">
    <name type="scientific">Scyliorhinus torazame</name>
    <name type="common">Cloudy catshark</name>
    <name type="synonym">Catulus torazame</name>
    <dbReference type="NCBI Taxonomy" id="75743"/>
    <lineage>
        <taxon>Eukaryota</taxon>
        <taxon>Metazoa</taxon>
        <taxon>Chordata</taxon>
        <taxon>Craniata</taxon>
        <taxon>Vertebrata</taxon>
        <taxon>Chondrichthyes</taxon>
        <taxon>Elasmobranchii</taxon>
        <taxon>Galeomorphii</taxon>
        <taxon>Galeoidea</taxon>
        <taxon>Carcharhiniformes</taxon>
        <taxon>Scyliorhinidae</taxon>
        <taxon>Scyliorhinus</taxon>
    </lineage>
</organism>
<gene>
    <name evidence="2" type="ORF">scyTo_0026031</name>
</gene>
<comment type="caution">
    <text evidence="2">The sequence shown here is derived from an EMBL/GenBank/DDBJ whole genome shotgun (WGS) entry which is preliminary data.</text>
</comment>
<keyword evidence="3" id="KW-1185">Reference proteome</keyword>